<comment type="similarity">
    <text evidence="1">Belongs to the IucA/IucC family.</text>
</comment>
<dbReference type="PANTHER" id="PTHR34384:SF5">
    <property type="entry name" value="L-2,3-DIAMINOPROPANOATE--CITRATE LIGASE"/>
    <property type="match status" value="1"/>
</dbReference>
<sequence length="225" mass="25638">MCEIDVLEPTLAGALFAYDRNGDSCIAAQLETKAQASETTYHNIATLWFERYLHCLIPGVFNYYFKHGVAFEPHLQNTLIGFEKGMPCCVWIRDLEGTKLLPEFWSPESLNQLSERARQSVYYSRAQGWNRIGYCTFINNISEAIFFIAEGDQTLEKTLWNSVKSAIVRWQSVNGKQPELESLINGGSFPSKNNFTTRLMQRADKESNYTQVPVPWANHQGANHA</sequence>
<dbReference type="InterPro" id="IPR022770">
    <property type="entry name" value="IucA/IucC-like_C"/>
</dbReference>
<feature type="domain" description="Aerobactin siderophore biosynthesis IucA/IucC-like C-terminal" evidence="2">
    <location>
        <begin position="47"/>
        <end position="205"/>
    </location>
</feature>
<name>A0A454CZD9_VIBHA</name>
<dbReference type="GO" id="GO:0019290">
    <property type="term" value="P:siderophore biosynthetic process"/>
    <property type="evidence" value="ECO:0007669"/>
    <property type="project" value="InterPro"/>
</dbReference>
<dbReference type="Pfam" id="PF06276">
    <property type="entry name" value="FhuF"/>
    <property type="match status" value="1"/>
</dbReference>
<dbReference type="EMBL" id="AJSR01001036">
    <property type="protein sequence ID" value="EKM31769.1"/>
    <property type="molecule type" value="Genomic_DNA"/>
</dbReference>
<dbReference type="Gene3D" id="1.10.510.40">
    <property type="match status" value="1"/>
</dbReference>
<dbReference type="AlphaFoldDB" id="A0A454CZD9"/>
<dbReference type="PANTHER" id="PTHR34384">
    <property type="entry name" value="L-2,3-DIAMINOPROPANOATE--CITRATE LIGASE"/>
    <property type="match status" value="1"/>
</dbReference>
<dbReference type="Proteomes" id="UP000008367">
    <property type="component" value="Unassembled WGS sequence"/>
</dbReference>
<accession>A0A454CZD9</accession>
<dbReference type="GO" id="GO:0003824">
    <property type="term" value="F:catalytic activity"/>
    <property type="evidence" value="ECO:0007669"/>
    <property type="project" value="UniProtKB-ARBA"/>
</dbReference>
<dbReference type="InterPro" id="IPR037455">
    <property type="entry name" value="LucA/IucC-like"/>
</dbReference>
<evidence type="ECO:0000259" key="2">
    <source>
        <dbReference type="Pfam" id="PF06276"/>
    </source>
</evidence>
<comment type="caution">
    <text evidence="3">The sequence shown here is derived from an EMBL/GenBank/DDBJ whole genome shotgun (WGS) entry which is preliminary data.</text>
</comment>
<organism evidence="3 4">
    <name type="scientific">Vibrio harveyi</name>
    <name type="common">Beneckea harveyi</name>
    <dbReference type="NCBI Taxonomy" id="669"/>
    <lineage>
        <taxon>Bacteria</taxon>
        <taxon>Pseudomonadati</taxon>
        <taxon>Pseudomonadota</taxon>
        <taxon>Gammaproteobacteria</taxon>
        <taxon>Vibrionales</taxon>
        <taxon>Vibrionaceae</taxon>
        <taxon>Vibrio</taxon>
    </lineage>
</organism>
<gene>
    <name evidence="3" type="ORF">VCHENC02_2627</name>
</gene>
<protein>
    <submittedName>
        <fullName evidence="3">Ferric iron reductase FhuF-like transporter family protein</fullName>
    </submittedName>
</protein>
<evidence type="ECO:0000313" key="4">
    <source>
        <dbReference type="Proteomes" id="UP000008367"/>
    </source>
</evidence>
<evidence type="ECO:0000256" key="1">
    <source>
        <dbReference type="ARBA" id="ARBA00007832"/>
    </source>
</evidence>
<evidence type="ECO:0000313" key="3">
    <source>
        <dbReference type="EMBL" id="EKM31769.1"/>
    </source>
</evidence>
<proteinExistence type="inferred from homology"/>
<reference evidence="3 4" key="1">
    <citation type="submission" date="2012-10" db="EMBL/GenBank/DDBJ databases">
        <title>Genome sequence of Vibrio Cholerae HENC-02.</title>
        <authorList>
            <person name="Eppinger M."/>
            <person name="Hasan N.A."/>
            <person name="Sengamalay N."/>
            <person name="Hine E."/>
            <person name="Su Q."/>
            <person name="Daugherty S.C."/>
            <person name="Young S."/>
            <person name="Sadzewicz L."/>
            <person name="Tallon L."/>
            <person name="Cebula T.A."/>
            <person name="Ravel J."/>
            <person name="Colwell R.R."/>
        </authorList>
    </citation>
    <scope>NUCLEOTIDE SEQUENCE [LARGE SCALE GENOMIC DNA]</scope>
    <source>
        <strain evidence="3 4">HENC-02</strain>
    </source>
</reference>